<reference evidence="1 2" key="1">
    <citation type="journal article" date="2015" name="Sci. Rep.">
        <title>Chromosome-level genome map provides insights into diverse defense mechanisms in the medicinal fungus Ganoderma sinense.</title>
        <authorList>
            <person name="Zhu Y."/>
            <person name="Xu J."/>
            <person name="Sun C."/>
            <person name="Zhou S."/>
            <person name="Xu H."/>
            <person name="Nelson D.R."/>
            <person name="Qian J."/>
            <person name="Song J."/>
            <person name="Luo H."/>
            <person name="Xiang L."/>
            <person name="Li Y."/>
            <person name="Xu Z."/>
            <person name="Ji A."/>
            <person name="Wang L."/>
            <person name="Lu S."/>
            <person name="Hayward A."/>
            <person name="Sun W."/>
            <person name="Li X."/>
            <person name="Schwartz D.C."/>
            <person name="Wang Y."/>
            <person name="Chen S."/>
        </authorList>
    </citation>
    <scope>NUCLEOTIDE SEQUENCE [LARGE SCALE GENOMIC DNA]</scope>
    <source>
        <strain evidence="1 2">ZZ0214-1</strain>
    </source>
</reference>
<evidence type="ECO:0008006" key="3">
    <source>
        <dbReference type="Google" id="ProtNLM"/>
    </source>
</evidence>
<protein>
    <recommendedName>
        <fullName evidence="3">Acetoacetate decarboxylase</fullName>
    </recommendedName>
</protein>
<dbReference type="AlphaFoldDB" id="A0A2G8RUC1"/>
<sequence>MSFDPESAPPPQIQTVPAPWDVKAEAWCFITSIGHRPDPSETLPISYFPAQETGLYKTSVRKEAFRGGRGSITLTRYTDSPIGPFDELSISPGEFMNPFEDPSHRVTRAYVSSLPAVVNGRLNWGLPRELAQFVFTPSLDHPDAVEVRVFPAISFEPVSFAESACFAALIKPISWLPSIPASLAPFPQVKLFQPPLEASSDPQRDGLVGTTRWNALDTSAFKGRAKLFRCEGLLTQKDVQPTVGPEVITTKRKIHKMGIADGFGFPDVEPYSMGIHWPEVEFTLPQAVPLATL</sequence>
<proteinExistence type="predicted"/>
<evidence type="ECO:0000313" key="2">
    <source>
        <dbReference type="Proteomes" id="UP000230002"/>
    </source>
</evidence>
<dbReference type="PANTHER" id="PTHR40518">
    <property type="entry name" value="ACETOACETATE DECARBOXYLASE"/>
    <property type="match status" value="1"/>
</dbReference>
<dbReference type="PANTHER" id="PTHR40518:SF1">
    <property type="entry name" value="ACETOACETATE DECARBOXYLASE"/>
    <property type="match status" value="1"/>
</dbReference>
<dbReference type="SUPFAM" id="SSF160104">
    <property type="entry name" value="Acetoacetate decarboxylase-like"/>
    <property type="match status" value="1"/>
</dbReference>
<accession>A0A2G8RUC1</accession>
<dbReference type="EMBL" id="AYKW01000056">
    <property type="protein sequence ID" value="PIL25110.1"/>
    <property type="molecule type" value="Genomic_DNA"/>
</dbReference>
<evidence type="ECO:0000313" key="1">
    <source>
        <dbReference type="EMBL" id="PIL25110.1"/>
    </source>
</evidence>
<dbReference type="Proteomes" id="UP000230002">
    <property type="component" value="Unassembled WGS sequence"/>
</dbReference>
<gene>
    <name evidence="1" type="ORF">GSI_12999</name>
</gene>
<keyword evidence="2" id="KW-1185">Reference proteome</keyword>
<organism evidence="1 2">
    <name type="scientific">Ganoderma sinense ZZ0214-1</name>
    <dbReference type="NCBI Taxonomy" id="1077348"/>
    <lineage>
        <taxon>Eukaryota</taxon>
        <taxon>Fungi</taxon>
        <taxon>Dikarya</taxon>
        <taxon>Basidiomycota</taxon>
        <taxon>Agaricomycotina</taxon>
        <taxon>Agaricomycetes</taxon>
        <taxon>Polyporales</taxon>
        <taxon>Polyporaceae</taxon>
        <taxon>Ganoderma</taxon>
    </lineage>
</organism>
<comment type="caution">
    <text evidence="1">The sequence shown here is derived from an EMBL/GenBank/DDBJ whole genome shotgun (WGS) entry which is preliminary data.</text>
</comment>
<name>A0A2G8RUC1_9APHY</name>
<dbReference type="OrthoDB" id="9970474at2759"/>
<dbReference type="InterPro" id="IPR023375">
    <property type="entry name" value="ADC_dom_sf"/>
</dbReference>